<dbReference type="InterPro" id="IPR011049">
    <property type="entry name" value="Serralysin-like_metalloprot_C"/>
</dbReference>
<evidence type="ECO:0000256" key="1">
    <source>
        <dbReference type="ARBA" id="ARBA00001913"/>
    </source>
</evidence>
<evidence type="ECO:0000256" key="3">
    <source>
        <dbReference type="ARBA" id="ARBA00022525"/>
    </source>
</evidence>
<evidence type="ECO:0000256" key="4">
    <source>
        <dbReference type="ARBA" id="ARBA00022737"/>
    </source>
</evidence>
<reference evidence="6 7" key="1">
    <citation type="submission" date="2024-09" db="EMBL/GenBank/DDBJ databases">
        <title>Floridaenema gen nov. (Aerosakkonemataceae, Aerosakkonematales ord. nov., Cyanobacteria) from benthic tropical and subtropical fresh waters, with the description of four new species.</title>
        <authorList>
            <person name="Moretto J.A."/>
            <person name="Berthold D.E."/>
            <person name="Lefler F.W."/>
            <person name="Huang I.-S."/>
            <person name="Laughinghouse H. IV."/>
        </authorList>
    </citation>
    <scope>NUCLEOTIDE SEQUENCE [LARGE SCALE GENOMIC DNA]</scope>
    <source>
        <strain evidence="6 7">BLCC-F46</strain>
    </source>
</reference>
<dbReference type="Gene3D" id="3.40.390.10">
    <property type="entry name" value="Collagenase (Catalytic Domain)"/>
    <property type="match status" value="1"/>
</dbReference>
<keyword evidence="3" id="KW-0964">Secreted</keyword>
<dbReference type="SUPFAM" id="SSF51120">
    <property type="entry name" value="beta-Roll"/>
    <property type="match status" value="1"/>
</dbReference>
<dbReference type="EMBL" id="JBHFNQ010000217">
    <property type="protein sequence ID" value="MFB2881067.1"/>
    <property type="molecule type" value="Genomic_DNA"/>
</dbReference>
<feature type="domain" description="Peptidase M10 serralysin C-terminal" evidence="5">
    <location>
        <begin position="833"/>
        <end position="920"/>
    </location>
</feature>
<dbReference type="InterPro" id="IPR001343">
    <property type="entry name" value="Hemolysn_Ca-bd"/>
</dbReference>
<evidence type="ECO:0000259" key="5">
    <source>
        <dbReference type="Pfam" id="PF08548"/>
    </source>
</evidence>
<evidence type="ECO:0000313" key="7">
    <source>
        <dbReference type="Proteomes" id="UP001576774"/>
    </source>
</evidence>
<dbReference type="InterPro" id="IPR034033">
    <property type="entry name" value="Serralysin-like"/>
</dbReference>
<keyword evidence="7" id="KW-1185">Reference proteome</keyword>
<proteinExistence type="predicted"/>
<dbReference type="InterPro" id="IPR013858">
    <property type="entry name" value="Peptidase_M10B_C"/>
</dbReference>
<organism evidence="6 7">
    <name type="scientific">Floridaenema aerugineum BLCC-F46</name>
    <dbReference type="NCBI Taxonomy" id="3153654"/>
    <lineage>
        <taxon>Bacteria</taxon>
        <taxon>Bacillati</taxon>
        <taxon>Cyanobacteriota</taxon>
        <taxon>Cyanophyceae</taxon>
        <taxon>Oscillatoriophycideae</taxon>
        <taxon>Aerosakkonematales</taxon>
        <taxon>Aerosakkonemataceae</taxon>
        <taxon>Floridanema</taxon>
        <taxon>Floridanema aerugineum</taxon>
    </lineage>
</organism>
<dbReference type="InterPro" id="IPR018511">
    <property type="entry name" value="Hemolysin-typ_Ca-bd_CS"/>
</dbReference>
<keyword evidence="4" id="KW-0677">Repeat</keyword>
<dbReference type="Pfam" id="PF00353">
    <property type="entry name" value="HemolysinCabind"/>
    <property type="match status" value="1"/>
</dbReference>
<protein>
    <submittedName>
        <fullName evidence="6">M10 family metallopeptidase</fullName>
    </submittedName>
</protein>
<evidence type="ECO:0000313" key="6">
    <source>
        <dbReference type="EMBL" id="MFB2881067.1"/>
    </source>
</evidence>
<comment type="caution">
    <text evidence="6">The sequence shown here is derived from an EMBL/GenBank/DDBJ whole genome shotgun (WGS) entry which is preliminary data.</text>
</comment>
<dbReference type="Gene3D" id="2.150.10.10">
    <property type="entry name" value="Serralysin-like metalloprotease, C-terminal"/>
    <property type="match status" value="1"/>
</dbReference>
<dbReference type="PROSITE" id="PS00330">
    <property type="entry name" value="HEMOLYSIN_CALCIUM"/>
    <property type="match status" value="1"/>
</dbReference>
<evidence type="ECO:0000256" key="2">
    <source>
        <dbReference type="ARBA" id="ARBA00004613"/>
    </source>
</evidence>
<dbReference type="CDD" id="cd04277">
    <property type="entry name" value="ZnMc_serralysin_like"/>
    <property type="match status" value="1"/>
</dbReference>
<sequence length="1011" mass="112465">MATTTLPLSLTDLYDENFYRARYPELNTLSSRELYQHLLTVGLTEGRDFSPYFDLRFYKISNPALANLNNRQLIDDFLTRGIDAGLKFSPFFDLEVYRASNQDIAPLNNRELFIHFRDSGVNEARKSTLIFDPNFYRYANADLSQLNNKQAFYHVQTSGIEQGREFSPFFDLSFFRAANQDNSNIANAPNNRVLLEQFFLTGLPASRRFSPFVDLSYYKSRNADLVNLTNTQLLTHLENVGIFQGRAFSPVVDLNFYRTSNQDLLTLNNKELFEHLQVSGLNEGRSFSPVVDLNSYRNTDPRFQSINNRELFENFQLSGLSGGVALSNLLDLGFYRKANSDLAGLTDAQLLEHFQNNGLQEGRRFSPYFDVNYYVNNNPDLLAAGFDTNKSRAFEHFLTFGLEENRPFSQFFDLNYYRSNNSDLRRLTPGQAFRHFIDYGIKEGRRPSVMFDPVYYIANNPDLAARNLTFEEGFEDFQTSGFTLARPASIVFQPNAIASLIAPRFRVPLNSEGQEGGLPEWLLTAAKWRNIPTRGTLTYSFVSTPNAFLYEGLERGVSEVTPTIKVRIRQVMQEYGKVMGINLEEVPDRPPNAGRIRIMFSQGSPNPEIVTLNGIGTYGYAYGPTDFAGTGLPGDIHLDSSKVLEFEGAAPGNLAYEALLFLVGAALGLEQPQRQRDPNDFEPTLALARDNNTNTVMTYNALPNVNYTGLYASTPMPDDIRALQYLYGASNFNNGDNVYRVDNNNLLQKRTIWDAGGIDTLDFSGLSALPESVRVRNLDYYFDMNEGGQNTAQFALPQYIFTTTGATYSFASPDSTPENPLPPTVYRTTSYTTSIAFGTEIENLVGSQGNDEILGNRMANNIIGGPGNDRIAGARGGDLLTGGSGVDTFVFARFDGGENAATADVVTDFNVAEDKISLALVPVFDAPPLPPESLATPLQVVADSNNPNSRFIQINGQTLAILTQGTGANANDTILQLLGSNEFLAVIKNTAVSVFNNNSFQLEVALTVPGF</sequence>
<name>A0ABV4XFC8_9CYAN</name>
<dbReference type="Pfam" id="PF08548">
    <property type="entry name" value="Peptidase_M10_C"/>
    <property type="match status" value="1"/>
</dbReference>
<dbReference type="RefSeq" id="WP_413274061.1">
    <property type="nucleotide sequence ID" value="NZ_JBHFNQ010000217.1"/>
</dbReference>
<comment type="subcellular location">
    <subcellularLocation>
        <location evidence="2">Secreted</location>
    </subcellularLocation>
</comment>
<gene>
    <name evidence="6" type="ORF">ACE1CC_29815</name>
</gene>
<accession>A0ABV4XFC8</accession>
<dbReference type="InterPro" id="IPR024079">
    <property type="entry name" value="MetalloPept_cat_dom_sf"/>
</dbReference>
<comment type="cofactor">
    <cofactor evidence="1">
        <name>Ca(2+)</name>
        <dbReference type="ChEBI" id="CHEBI:29108"/>
    </cofactor>
</comment>
<dbReference type="PRINTS" id="PR00313">
    <property type="entry name" value="CABNDNGRPT"/>
</dbReference>
<dbReference type="Proteomes" id="UP001576774">
    <property type="component" value="Unassembled WGS sequence"/>
</dbReference>
<dbReference type="SUPFAM" id="SSF55486">
    <property type="entry name" value="Metalloproteases ('zincins'), catalytic domain"/>
    <property type="match status" value="1"/>
</dbReference>